<dbReference type="InterPro" id="IPR006179">
    <property type="entry name" value="5_nucleotidase/apyrase"/>
</dbReference>
<protein>
    <recommendedName>
        <fullName evidence="3">Ecto-5'-nucleotidase</fullName>
    </recommendedName>
</protein>
<dbReference type="InterPro" id="IPR029052">
    <property type="entry name" value="Metallo-depent_PP-like"/>
</dbReference>
<feature type="region of interest" description="Disordered" evidence="5">
    <location>
        <begin position="1"/>
        <end position="38"/>
    </location>
</feature>
<evidence type="ECO:0000313" key="9">
    <source>
        <dbReference type="RefSeq" id="XP_015265608.1"/>
    </source>
</evidence>
<name>A0ABM1JVX1_GEKJA</name>
<feature type="domain" description="Calcineurin-like phosphoesterase" evidence="6">
    <location>
        <begin position="43"/>
        <end position="247"/>
    </location>
</feature>
<evidence type="ECO:0000259" key="6">
    <source>
        <dbReference type="Pfam" id="PF00149"/>
    </source>
</evidence>
<keyword evidence="4" id="KW-0378">Hydrolase</keyword>
<dbReference type="Gene3D" id="3.60.21.10">
    <property type="match status" value="1"/>
</dbReference>
<gene>
    <name evidence="9" type="primary">LOC107109481</name>
</gene>
<dbReference type="InterPro" id="IPR008334">
    <property type="entry name" value="5'-Nucleotdase_C"/>
</dbReference>
<reference evidence="9" key="1">
    <citation type="submission" date="2025-08" db="UniProtKB">
        <authorList>
            <consortium name="RefSeq"/>
        </authorList>
    </citation>
    <scope>IDENTIFICATION</scope>
</reference>
<keyword evidence="2" id="KW-0732">Signal</keyword>
<evidence type="ECO:0000256" key="2">
    <source>
        <dbReference type="ARBA" id="ARBA00022729"/>
    </source>
</evidence>
<dbReference type="PRINTS" id="PR01607">
    <property type="entry name" value="APYRASEFAMLY"/>
</dbReference>
<proteinExistence type="inferred from homology"/>
<evidence type="ECO:0000256" key="4">
    <source>
        <dbReference type="RuleBase" id="RU362119"/>
    </source>
</evidence>
<keyword evidence="4" id="KW-0547">Nucleotide-binding</keyword>
<sequence>MEDLSAQEQGCSSLSSDILSGTKNDDSTGFGPSSPEESQSGLVILHFNDVYEVESRKEEPVGGAARFATAIKKFSVLNPLIIFSGDCLNPSALSVITKGKHMIPILNSLGIHFAVFGNHEFDFGLDLLEEYLKQMHFPWFLSNVQDKVTSEPLGHGVIKTIVTWNGVKIGFMGLVEEDWLDTLATINKTNLNYVDYVKIANELSVELKAEGAEVIIAMTHMKWVNDIRLAQNTEGIDLILGGHDHDYGIKKVKGTWIVKSGTDFRNFTKINVKKIGEAFQYTFQKTDVLQHLEEDTHIQLLIKESTQHLQSLLKEVLCPIDVDLDGRVTTIRRVESNLGNLVANAMLEATHADLALLNSGTLRSNQMHAKGNFTMHDLLSILPFMDALLVVRVTGKQLLEALENGVCRYPALDGRFPQVAGIEFGFDPNAEPGHRILRDSIKIQGQYLKRKHIYQLAIKEYLANGKDGYVMFRNCPRMFGTETAQTFFTVVMNHFESIKIVRGTKQCFSGHRMSLITKSKSTSLIGFETQTDEQEAIIAVPGIEGRIYHISQDAKEHLWQIRRARQEGLHMFPPLRCSDSENSDSD</sequence>
<evidence type="ECO:0000259" key="7">
    <source>
        <dbReference type="Pfam" id="PF02872"/>
    </source>
</evidence>
<dbReference type="PANTHER" id="PTHR11575:SF48">
    <property type="entry name" value="5'-NUCLEOTIDASE"/>
    <property type="match status" value="1"/>
</dbReference>
<accession>A0ABM1JVX1</accession>
<dbReference type="Gene3D" id="3.90.780.10">
    <property type="entry name" value="5'-Nucleotidase, C-terminal domain"/>
    <property type="match status" value="1"/>
</dbReference>
<evidence type="ECO:0000313" key="8">
    <source>
        <dbReference type="Proteomes" id="UP000694871"/>
    </source>
</evidence>
<dbReference type="GeneID" id="107109481"/>
<dbReference type="InterPro" id="IPR004843">
    <property type="entry name" value="Calcineurin-like_PHP"/>
</dbReference>
<dbReference type="RefSeq" id="XP_015265608.1">
    <property type="nucleotide sequence ID" value="XM_015410122.1"/>
</dbReference>
<dbReference type="CDD" id="cd07406">
    <property type="entry name" value="MPP_CG11883_N"/>
    <property type="match status" value="1"/>
</dbReference>
<dbReference type="SUPFAM" id="SSF56300">
    <property type="entry name" value="Metallo-dependent phosphatases"/>
    <property type="match status" value="1"/>
</dbReference>
<evidence type="ECO:0000256" key="1">
    <source>
        <dbReference type="ARBA" id="ARBA00006654"/>
    </source>
</evidence>
<keyword evidence="8" id="KW-1185">Reference proteome</keyword>
<dbReference type="InterPro" id="IPR036907">
    <property type="entry name" value="5'-Nucleotdase_C_sf"/>
</dbReference>
<dbReference type="InterPro" id="IPR041821">
    <property type="entry name" value="CG11883_N"/>
</dbReference>
<dbReference type="Pfam" id="PF02872">
    <property type="entry name" value="5_nucleotid_C"/>
    <property type="match status" value="1"/>
</dbReference>
<evidence type="ECO:0000256" key="5">
    <source>
        <dbReference type="SAM" id="MobiDB-lite"/>
    </source>
</evidence>
<evidence type="ECO:0000256" key="3">
    <source>
        <dbReference type="ARBA" id="ARBA00029793"/>
    </source>
</evidence>
<comment type="similarity">
    <text evidence="1 4">Belongs to the 5'-nucleotidase family.</text>
</comment>
<organism evidence="8 9">
    <name type="scientific">Gekko japonicus</name>
    <name type="common">Schlegel's Japanese gecko</name>
    <dbReference type="NCBI Taxonomy" id="146911"/>
    <lineage>
        <taxon>Eukaryota</taxon>
        <taxon>Metazoa</taxon>
        <taxon>Chordata</taxon>
        <taxon>Craniata</taxon>
        <taxon>Vertebrata</taxon>
        <taxon>Euteleostomi</taxon>
        <taxon>Lepidosauria</taxon>
        <taxon>Squamata</taxon>
        <taxon>Bifurcata</taxon>
        <taxon>Gekkota</taxon>
        <taxon>Gekkonidae</taxon>
        <taxon>Gekkoninae</taxon>
        <taxon>Gekko</taxon>
    </lineage>
</organism>
<dbReference type="SUPFAM" id="SSF55816">
    <property type="entry name" value="5'-nucleotidase (syn. UDP-sugar hydrolase), C-terminal domain"/>
    <property type="match status" value="1"/>
</dbReference>
<dbReference type="Pfam" id="PF00149">
    <property type="entry name" value="Metallophos"/>
    <property type="match status" value="1"/>
</dbReference>
<feature type="domain" description="5'-Nucleotidase C-terminal" evidence="7">
    <location>
        <begin position="329"/>
        <end position="472"/>
    </location>
</feature>
<dbReference type="Proteomes" id="UP000694871">
    <property type="component" value="Unplaced"/>
</dbReference>
<feature type="compositionally biased region" description="Polar residues" evidence="5">
    <location>
        <begin position="1"/>
        <end position="22"/>
    </location>
</feature>
<dbReference type="PANTHER" id="PTHR11575">
    <property type="entry name" value="5'-NUCLEOTIDASE-RELATED"/>
    <property type="match status" value="1"/>
</dbReference>